<name>A0AAD5XC95_9FUNG</name>
<sequence length="735" mass="80483">MTGIPETSKTGTEIRGAQDIKFFNAQHSPIGSLASFVLGARGAKGGLGQNIGKPADQHVFIGAEARDGSGVIDALPFFDQADDASLNFTQHEAGQEKERTRSALRVIADADIAREFQLTSDTWTAAGDGLQFRVVTQVRAVPDADADAEDGDVGRLKQAVAPLVFAQLTVDNTASAAPRRAVFGMQAQESARVLPGLRHVADARVTGVTSGRAHGFFALNHLADVASASGFSADHILAAATAAENWRFGLGQCALLVFAVPPHASRTYNIALCWHDARVCTTGLDARFLYNRFFSSLLHVAHYAAEHQDSLIDAWLKPDRLDLFDSMHKWNVHQKFQLIHAVHSYFGSSQLLETVDEHNAAAPGKPVWVINEGEYLMMNTSDLMVDQAFFEVSFNPWTIRNNLELFLARYSFHDTVTRFGETTEYPGGLSFCHDMGVANAFSPPQTSAYECVKLDDCFSHMTCEELLNWTLTAGIYIHKGKNEAWATKHISTFKELLTSLCNRDAPNPKEYTGLIGMESTRTLGGAEITTYDSLDPSLAQTRNNAYIGGKCWAAYLVLEKILRDNGFPDDANLAHAQAVRGAATIAAALSDEGYIPAILDVGHQARIIPAIEGLVYPLFTGCENAVAADGEFKEYIGALKIHFENVLKRGVCLFEEDGGWKLSSTSINSWLSKIYLNQFVARKILGHEWGPEDVKADATHVYWLTDKSFGGYWCWSDQMYSGVATGSLFYPRGVT</sequence>
<dbReference type="AlphaFoldDB" id="A0AAD5XC95"/>
<evidence type="ECO:0000313" key="2">
    <source>
        <dbReference type="Proteomes" id="UP001211907"/>
    </source>
</evidence>
<proteinExistence type="predicted"/>
<gene>
    <name evidence="1" type="ORF">HK100_004878</name>
</gene>
<dbReference type="InterPro" id="IPR000852">
    <property type="entry name" value="Glyco_hydro_52"/>
</dbReference>
<dbReference type="Pfam" id="PF03512">
    <property type="entry name" value="Glyco_hydro_52"/>
    <property type="match status" value="1"/>
</dbReference>
<organism evidence="1 2">
    <name type="scientific">Physocladia obscura</name>
    <dbReference type="NCBI Taxonomy" id="109957"/>
    <lineage>
        <taxon>Eukaryota</taxon>
        <taxon>Fungi</taxon>
        <taxon>Fungi incertae sedis</taxon>
        <taxon>Chytridiomycota</taxon>
        <taxon>Chytridiomycota incertae sedis</taxon>
        <taxon>Chytridiomycetes</taxon>
        <taxon>Chytridiales</taxon>
        <taxon>Chytriomycetaceae</taxon>
        <taxon>Physocladia</taxon>
    </lineage>
</organism>
<dbReference type="Proteomes" id="UP001211907">
    <property type="component" value="Unassembled WGS sequence"/>
</dbReference>
<accession>A0AAD5XC95</accession>
<dbReference type="EMBL" id="JADGJH010002345">
    <property type="protein sequence ID" value="KAJ3099487.1"/>
    <property type="molecule type" value="Genomic_DNA"/>
</dbReference>
<protein>
    <recommendedName>
        <fullName evidence="3">Beta-xylosidase</fullName>
    </recommendedName>
</protein>
<feature type="non-terminal residue" evidence="1">
    <location>
        <position position="1"/>
    </location>
</feature>
<comment type="caution">
    <text evidence="1">The sequence shown here is derived from an EMBL/GenBank/DDBJ whole genome shotgun (WGS) entry which is preliminary data.</text>
</comment>
<reference evidence="1" key="1">
    <citation type="submission" date="2020-05" db="EMBL/GenBank/DDBJ databases">
        <title>Phylogenomic resolution of chytrid fungi.</title>
        <authorList>
            <person name="Stajich J.E."/>
            <person name="Amses K."/>
            <person name="Simmons R."/>
            <person name="Seto K."/>
            <person name="Myers J."/>
            <person name="Bonds A."/>
            <person name="Quandt C.A."/>
            <person name="Barry K."/>
            <person name="Liu P."/>
            <person name="Grigoriev I."/>
            <person name="Longcore J.E."/>
            <person name="James T.Y."/>
        </authorList>
    </citation>
    <scope>NUCLEOTIDE SEQUENCE</scope>
    <source>
        <strain evidence="1">JEL0513</strain>
    </source>
</reference>
<evidence type="ECO:0008006" key="3">
    <source>
        <dbReference type="Google" id="ProtNLM"/>
    </source>
</evidence>
<keyword evidence="2" id="KW-1185">Reference proteome</keyword>
<dbReference type="GO" id="GO:0005975">
    <property type="term" value="P:carbohydrate metabolic process"/>
    <property type="evidence" value="ECO:0007669"/>
    <property type="project" value="InterPro"/>
</dbReference>
<dbReference type="PRINTS" id="PR00845">
    <property type="entry name" value="GLHYDRLASE52"/>
</dbReference>
<evidence type="ECO:0000313" key="1">
    <source>
        <dbReference type="EMBL" id="KAJ3099487.1"/>
    </source>
</evidence>
<dbReference type="GO" id="GO:0009044">
    <property type="term" value="F:xylan 1,4-beta-xylosidase activity"/>
    <property type="evidence" value="ECO:0007669"/>
    <property type="project" value="InterPro"/>
</dbReference>